<evidence type="ECO:0000256" key="6">
    <source>
        <dbReference type="ARBA" id="ARBA00023141"/>
    </source>
</evidence>
<comment type="pathway">
    <text evidence="2 8">Metabolic intermediate biosynthesis; chorismate biosynthesis; chorismate from D-erythrose 4-phosphate and phosphoenolpyruvate: step 1/7.</text>
</comment>
<dbReference type="GO" id="GO:0003849">
    <property type="term" value="F:3-deoxy-7-phosphoheptulonate synthase activity"/>
    <property type="evidence" value="ECO:0007669"/>
    <property type="project" value="UniProtKB-EC"/>
</dbReference>
<evidence type="ECO:0000256" key="4">
    <source>
        <dbReference type="ARBA" id="ARBA00022605"/>
    </source>
</evidence>
<dbReference type="Proteomes" id="UP000030520">
    <property type="component" value="Unassembled WGS sequence"/>
</dbReference>
<dbReference type="EC" id="2.5.1.54" evidence="8"/>
<evidence type="ECO:0000256" key="7">
    <source>
        <dbReference type="ARBA" id="ARBA00047508"/>
    </source>
</evidence>
<accession>A0ABR4Y7Q7</accession>
<evidence type="ECO:0000256" key="5">
    <source>
        <dbReference type="ARBA" id="ARBA00022679"/>
    </source>
</evidence>
<comment type="function">
    <text evidence="1 8">Stereospecific condensation of phosphoenolpyruvate (PEP) and D-erythrose-4-phosphate (E4P) giving rise to 3-deoxy-D-arabino-heptulosonate-7-phosphate (DAHP).</text>
</comment>
<name>A0ABR4Y7Q7_9VIBR</name>
<dbReference type="EMBL" id="JRWM01000028">
    <property type="protein sequence ID" value="KHA59504.1"/>
    <property type="molecule type" value="Genomic_DNA"/>
</dbReference>
<keyword evidence="11" id="KW-1185">Reference proteome</keyword>
<dbReference type="NCBIfam" id="NF006723">
    <property type="entry name" value="PRK09261.1-1"/>
    <property type="match status" value="1"/>
</dbReference>
<dbReference type="PIRSF" id="PIRSF001361">
    <property type="entry name" value="DAHP_synthase"/>
    <property type="match status" value="1"/>
</dbReference>
<dbReference type="NCBIfam" id="NF009395">
    <property type="entry name" value="PRK12755.1"/>
    <property type="match status" value="1"/>
</dbReference>
<dbReference type="Pfam" id="PF00793">
    <property type="entry name" value="DAHP_synth_1"/>
    <property type="match status" value="1"/>
</dbReference>
<dbReference type="InterPro" id="IPR006219">
    <property type="entry name" value="DAHP_synth_1"/>
</dbReference>
<evidence type="ECO:0000256" key="8">
    <source>
        <dbReference type="PIRNR" id="PIRNR001361"/>
    </source>
</evidence>
<evidence type="ECO:0000313" key="11">
    <source>
        <dbReference type="Proteomes" id="UP000030520"/>
    </source>
</evidence>
<keyword evidence="6 8" id="KW-0057">Aromatic amino acid biosynthesis</keyword>
<dbReference type="InterPro" id="IPR006218">
    <property type="entry name" value="DAHP1/KDSA"/>
</dbReference>
<sequence>MFQTDDVRISKVKELLPPVAVLEKFPATETASSTTFRSRQAISNILKGEDDRLLVIVGPCSIHDPEAAIEYGKRLKVLRDELGDRLEVVMRVYFEKPRTTVGWKGLINDPYLNDTFKINDGLRMGRKLLLDLTDMGLPTASEFLDMITPQYVADLISWGAIGARTTESQVHRELASGISCPVGFKNGTDGNIKIASDAIRSASASHHFLSVTKYGHSAIVETAGNPDCHIILRGGKEPNYSADHVGSIKAELEASGLPQKVMIDFSHANSSKQYQRQMVVSDDVAGQIAGGEEAIFGVMIESHLVEGRQDLVDGVAPNYGQSITDACIGWEDTEKVLRQLADSVQARRDNK</sequence>
<dbReference type="PANTHER" id="PTHR21225:SF12">
    <property type="entry name" value="PHOSPHO-2-DEHYDRO-3-DEOXYHEPTONATE ALDOLASE, TYROSINE-INHIBITED"/>
    <property type="match status" value="1"/>
</dbReference>
<dbReference type="PANTHER" id="PTHR21225">
    <property type="entry name" value="PHOSPHO-2-DEHYDRO-3-DEOXYHEPTONATE ALDOLASE DAHP SYNTHETASE"/>
    <property type="match status" value="1"/>
</dbReference>
<dbReference type="InterPro" id="IPR013785">
    <property type="entry name" value="Aldolase_TIM"/>
</dbReference>
<comment type="similarity">
    <text evidence="3 8">Belongs to the class-I DAHP synthase family.</text>
</comment>
<reference evidence="10 11" key="1">
    <citation type="submission" date="2014-10" db="EMBL/GenBank/DDBJ databases">
        <title>Genome sequencing of Vibrio variabilis T01.</title>
        <authorList>
            <person name="Chan K.-G."/>
            <person name="Mohamad N.I."/>
        </authorList>
    </citation>
    <scope>NUCLEOTIDE SEQUENCE [LARGE SCALE GENOMIC DNA]</scope>
    <source>
        <strain evidence="10 11">T01</strain>
    </source>
</reference>
<evidence type="ECO:0000256" key="3">
    <source>
        <dbReference type="ARBA" id="ARBA00007985"/>
    </source>
</evidence>
<organism evidence="10 11">
    <name type="scientific">Vibrio variabilis</name>
    <dbReference type="NCBI Taxonomy" id="990271"/>
    <lineage>
        <taxon>Bacteria</taxon>
        <taxon>Pseudomonadati</taxon>
        <taxon>Pseudomonadota</taxon>
        <taxon>Gammaproteobacteria</taxon>
        <taxon>Vibrionales</taxon>
        <taxon>Vibrionaceae</taxon>
        <taxon>Vibrio</taxon>
    </lineage>
</organism>
<comment type="catalytic activity">
    <reaction evidence="7 8">
        <text>D-erythrose 4-phosphate + phosphoenolpyruvate + H2O = 7-phospho-2-dehydro-3-deoxy-D-arabino-heptonate + phosphate</text>
        <dbReference type="Rhea" id="RHEA:14717"/>
        <dbReference type="ChEBI" id="CHEBI:15377"/>
        <dbReference type="ChEBI" id="CHEBI:16897"/>
        <dbReference type="ChEBI" id="CHEBI:43474"/>
        <dbReference type="ChEBI" id="CHEBI:58394"/>
        <dbReference type="ChEBI" id="CHEBI:58702"/>
        <dbReference type="EC" id="2.5.1.54"/>
    </reaction>
</comment>
<dbReference type="NCBIfam" id="NF009396">
    <property type="entry name" value="PRK12756.1"/>
    <property type="match status" value="1"/>
</dbReference>
<proteinExistence type="inferred from homology"/>
<dbReference type="NCBIfam" id="TIGR00034">
    <property type="entry name" value="aroFGH"/>
    <property type="match status" value="1"/>
</dbReference>
<evidence type="ECO:0000256" key="2">
    <source>
        <dbReference type="ARBA" id="ARBA00004688"/>
    </source>
</evidence>
<gene>
    <name evidence="10" type="ORF">NL53_17380</name>
</gene>
<protein>
    <recommendedName>
        <fullName evidence="8">Phospho-2-dehydro-3-deoxyheptonate aldolase</fullName>
        <ecNumber evidence="8">2.5.1.54</ecNumber>
    </recommendedName>
</protein>
<dbReference type="SUPFAM" id="SSF51569">
    <property type="entry name" value="Aldolase"/>
    <property type="match status" value="1"/>
</dbReference>
<dbReference type="Gene3D" id="3.20.20.70">
    <property type="entry name" value="Aldolase class I"/>
    <property type="match status" value="1"/>
</dbReference>
<evidence type="ECO:0000313" key="10">
    <source>
        <dbReference type="EMBL" id="KHA59504.1"/>
    </source>
</evidence>
<feature type="domain" description="DAHP synthetase I/KDSA" evidence="9">
    <location>
        <begin position="40"/>
        <end position="337"/>
    </location>
</feature>
<comment type="caution">
    <text evidence="10">The sequence shown here is derived from an EMBL/GenBank/DDBJ whole genome shotgun (WGS) entry which is preliminary data.</text>
</comment>
<evidence type="ECO:0000256" key="1">
    <source>
        <dbReference type="ARBA" id="ARBA00003726"/>
    </source>
</evidence>
<evidence type="ECO:0000259" key="9">
    <source>
        <dbReference type="Pfam" id="PF00793"/>
    </source>
</evidence>
<dbReference type="RefSeq" id="WP_005470060.1">
    <property type="nucleotide sequence ID" value="NZ_JRWM01000028.1"/>
</dbReference>
<keyword evidence="5 8" id="KW-0808">Transferase</keyword>
<keyword evidence="4 8" id="KW-0028">Amino-acid biosynthesis</keyword>